<evidence type="ECO:0000313" key="1">
    <source>
        <dbReference type="EMBL" id="CAK9101026.1"/>
    </source>
</evidence>
<comment type="caution">
    <text evidence="1">The sequence shown here is derived from an EMBL/GenBank/DDBJ whole genome shotgun (WGS) entry which is preliminary data.</text>
</comment>
<dbReference type="Proteomes" id="UP001642464">
    <property type="component" value="Unassembled WGS sequence"/>
</dbReference>
<organism evidence="1 2">
    <name type="scientific">Durusdinium trenchii</name>
    <dbReference type="NCBI Taxonomy" id="1381693"/>
    <lineage>
        <taxon>Eukaryota</taxon>
        <taxon>Sar</taxon>
        <taxon>Alveolata</taxon>
        <taxon>Dinophyceae</taxon>
        <taxon>Suessiales</taxon>
        <taxon>Symbiodiniaceae</taxon>
        <taxon>Durusdinium</taxon>
    </lineage>
</organism>
<proteinExistence type="predicted"/>
<feature type="non-terminal residue" evidence="1">
    <location>
        <position position="112"/>
    </location>
</feature>
<sequence>YEIRIPSRYLTLQHIRLSLSFVRRILRWNRLSFWLLLVGLCRIVLFHETCPDSWIGLVAMALSSSTEHNLMCHYFSYLAEHRSIVTGDQIPPRHHEEHETNCYTAFRVQSFY</sequence>
<feature type="non-terminal residue" evidence="1">
    <location>
        <position position="1"/>
    </location>
</feature>
<dbReference type="EMBL" id="CAXAMM010041741">
    <property type="protein sequence ID" value="CAK9101026.1"/>
    <property type="molecule type" value="Genomic_DNA"/>
</dbReference>
<gene>
    <name evidence="1" type="ORF">SCF082_LOCUS47247</name>
</gene>
<keyword evidence="2" id="KW-1185">Reference proteome</keyword>
<name>A0ABP0RK78_9DINO</name>
<reference evidence="1 2" key="1">
    <citation type="submission" date="2024-02" db="EMBL/GenBank/DDBJ databases">
        <authorList>
            <person name="Chen Y."/>
            <person name="Shah S."/>
            <person name="Dougan E. K."/>
            <person name="Thang M."/>
            <person name="Chan C."/>
        </authorList>
    </citation>
    <scope>NUCLEOTIDE SEQUENCE [LARGE SCALE GENOMIC DNA]</scope>
</reference>
<protein>
    <submittedName>
        <fullName evidence="1">Uncharacterized protein</fullName>
    </submittedName>
</protein>
<accession>A0ABP0RK78</accession>
<evidence type="ECO:0000313" key="2">
    <source>
        <dbReference type="Proteomes" id="UP001642464"/>
    </source>
</evidence>